<organism evidence="1 2">
    <name type="scientific">Flavobacterium aquidurense</name>
    <dbReference type="NCBI Taxonomy" id="362413"/>
    <lineage>
        <taxon>Bacteria</taxon>
        <taxon>Pseudomonadati</taxon>
        <taxon>Bacteroidota</taxon>
        <taxon>Flavobacteriia</taxon>
        <taxon>Flavobacteriales</taxon>
        <taxon>Flavobacteriaceae</taxon>
        <taxon>Flavobacterium</taxon>
    </lineage>
</organism>
<dbReference type="PATRIC" id="fig|362413.3.peg.2518"/>
<sequence>MLIQLPNDKIINDPTPTNTPLIYDIDNTTYRVVYRAYDGTVATANICGAIPPTSPKVTEEWQATAGQIVIITSQQFTTADDGSTKITGYAHNISFKNITFLKPSGPQVEEEFSFGIFNTTVTPVVVSFSDENADYCPDTKKIYNDNTVSSLVLENLADGLIVNEATPTGKPRTSLINANGANKLYYRTYSGALPADTKSYFCIEKTPTTPAILDTWFGQDGQINVSGIIEVTTTNDLKVFRHKVVLRNATLQKGNSTFKLATTFSLGTVTTIAP</sequence>
<reference evidence="1 2" key="1">
    <citation type="submission" date="2014-09" db="EMBL/GenBank/DDBJ databases">
        <title>Genome sequence of Flavobacterium aquidurense RC62.</title>
        <authorList>
            <person name="Kim J.F."/>
            <person name="Kwak M.-J."/>
        </authorList>
    </citation>
    <scope>NUCLEOTIDE SEQUENCE [LARGE SCALE GENOMIC DNA]</scope>
    <source>
        <strain evidence="1 2">RC62</strain>
    </source>
</reference>
<keyword evidence="1" id="KW-0449">Lipoprotein</keyword>
<comment type="caution">
    <text evidence="1">The sequence shown here is derived from an EMBL/GenBank/DDBJ whole genome shotgun (WGS) entry which is preliminary data.</text>
</comment>
<dbReference type="EMBL" id="JRLF01000015">
    <property type="protein sequence ID" value="KQB37406.1"/>
    <property type="molecule type" value="Genomic_DNA"/>
</dbReference>
<gene>
    <name evidence="1" type="ORF">RC62_2572</name>
</gene>
<accession>A0A0Q0WNN5</accession>
<evidence type="ECO:0000313" key="2">
    <source>
        <dbReference type="Proteomes" id="UP000050443"/>
    </source>
</evidence>
<evidence type="ECO:0000313" key="1">
    <source>
        <dbReference type="EMBL" id="KQB37406.1"/>
    </source>
</evidence>
<proteinExistence type="predicted"/>
<dbReference type="Proteomes" id="UP000050443">
    <property type="component" value="Unassembled WGS sequence"/>
</dbReference>
<dbReference type="STRING" id="362413.RC62_2572"/>
<protein>
    <submittedName>
        <fullName evidence="1">Putative lipoprotein</fullName>
    </submittedName>
</protein>
<name>A0A0Q0WNN5_9FLAO</name>
<dbReference type="AlphaFoldDB" id="A0A0Q0WNN5"/>